<evidence type="ECO:0000313" key="2">
    <source>
        <dbReference type="EMBL" id="MDR7134786.1"/>
    </source>
</evidence>
<dbReference type="EMBL" id="JAVDVY010000002">
    <property type="protein sequence ID" value="MDR7134786.1"/>
    <property type="molecule type" value="Genomic_DNA"/>
</dbReference>
<feature type="transmembrane region" description="Helical" evidence="1">
    <location>
        <begin position="64"/>
        <end position="86"/>
    </location>
</feature>
<accession>A0ABU1WAZ0</accession>
<evidence type="ECO:0000256" key="1">
    <source>
        <dbReference type="SAM" id="Phobius"/>
    </source>
</evidence>
<reference evidence="2 3" key="1">
    <citation type="submission" date="2023-07" db="EMBL/GenBank/DDBJ databases">
        <title>Sorghum-associated microbial communities from plants grown in Nebraska, USA.</title>
        <authorList>
            <person name="Schachtman D."/>
        </authorList>
    </citation>
    <scope>NUCLEOTIDE SEQUENCE [LARGE SCALE GENOMIC DNA]</scope>
    <source>
        <strain evidence="2 3">BE198</strain>
    </source>
</reference>
<comment type="caution">
    <text evidence="2">The sequence shown here is derived from an EMBL/GenBank/DDBJ whole genome shotgun (WGS) entry which is preliminary data.</text>
</comment>
<keyword evidence="1" id="KW-1133">Transmembrane helix</keyword>
<protein>
    <recommendedName>
        <fullName evidence="4">DUF998 domain-containing protein</fullName>
    </recommendedName>
</protein>
<dbReference type="Proteomes" id="UP001251524">
    <property type="component" value="Unassembled WGS sequence"/>
</dbReference>
<keyword evidence="1" id="KW-0472">Membrane</keyword>
<dbReference type="RefSeq" id="WP_310061707.1">
    <property type="nucleotide sequence ID" value="NZ_JAVDVY010000002.1"/>
</dbReference>
<feature type="transmembrane region" description="Helical" evidence="1">
    <location>
        <begin position="12"/>
        <end position="32"/>
    </location>
</feature>
<feature type="transmembrane region" description="Helical" evidence="1">
    <location>
        <begin position="161"/>
        <end position="182"/>
    </location>
</feature>
<organism evidence="2 3">
    <name type="scientific">Lysobacter niastensis</name>
    <dbReference type="NCBI Taxonomy" id="380629"/>
    <lineage>
        <taxon>Bacteria</taxon>
        <taxon>Pseudomonadati</taxon>
        <taxon>Pseudomonadota</taxon>
        <taxon>Gammaproteobacteria</taxon>
        <taxon>Lysobacterales</taxon>
        <taxon>Lysobacteraceae</taxon>
        <taxon>Lysobacter</taxon>
    </lineage>
</organism>
<proteinExistence type="predicted"/>
<feature type="transmembrane region" description="Helical" evidence="1">
    <location>
        <begin position="98"/>
        <end position="117"/>
    </location>
</feature>
<feature type="transmembrane region" description="Helical" evidence="1">
    <location>
        <begin position="194"/>
        <end position="214"/>
    </location>
</feature>
<keyword evidence="1" id="KW-0812">Transmembrane</keyword>
<name>A0ABU1WAZ0_9GAMM</name>
<evidence type="ECO:0000313" key="3">
    <source>
        <dbReference type="Proteomes" id="UP001251524"/>
    </source>
</evidence>
<sequence>MAERASASLPLWPLPLLAAVLPLLVAHLAWWLSVRDGLAPACNPYLDGCVSISRAARHGLGNDLFRMAMLPCAVLQALCWVAATAWLRRDTPVAVPTLPWLGVVAGVALALYATFLGTEGQTYELLRRYGNVIYFGSTGLALLVALRALSWNRHAPGYRALFVIAVALLAIGLSSVVVAYVVEEPDRRDGWRNALEWHLGLWLTGIYAVLGWLWRRERWALASN</sequence>
<evidence type="ECO:0008006" key="4">
    <source>
        <dbReference type="Google" id="ProtNLM"/>
    </source>
</evidence>
<feature type="transmembrane region" description="Helical" evidence="1">
    <location>
        <begin position="129"/>
        <end position="149"/>
    </location>
</feature>
<keyword evidence="3" id="KW-1185">Reference proteome</keyword>
<gene>
    <name evidence="2" type="ORF">J2X06_001995</name>
</gene>